<feature type="region of interest" description="Disordered" evidence="5">
    <location>
        <begin position="187"/>
        <end position="257"/>
    </location>
</feature>
<proteinExistence type="inferred from homology"/>
<dbReference type="EMBL" id="LR899012">
    <property type="protein sequence ID" value="CAD7088010.1"/>
    <property type="molecule type" value="Genomic_DNA"/>
</dbReference>
<dbReference type="CDD" id="cd09569">
    <property type="entry name" value="SAM_liprin-beta1_2_repeat3"/>
    <property type="match status" value="1"/>
</dbReference>
<dbReference type="Pfam" id="PF07647">
    <property type="entry name" value="SAM_2"/>
    <property type="match status" value="1"/>
</dbReference>
<feature type="region of interest" description="Disordered" evidence="5">
    <location>
        <begin position="651"/>
        <end position="679"/>
    </location>
</feature>
<feature type="compositionally biased region" description="Polar residues" evidence="5">
    <location>
        <begin position="459"/>
        <end position="470"/>
    </location>
</feature>
<evidence type="ECO:0000256" key="1">
    <source>
        <dbReference type="ARBA" id="ARBA00007547"/>
    </source>
</evidence>
<dbReference type="SMART" id="SM00454">
    <property type="entry name" value="SAM"/>
    <property type="match status" value="3"/>
</dbReference>
<dbReference type="CDD" id="cd09566">
    <property type="entry name" value="SAM_liprin-beta1_2_repeat2"/>
    <property type="match status" value="1"/>
</dbReference>
<feature type="compositionally biased region" description="Polar residues" evidence="5">
    <location>
        <begin position="480"/>
        <end position="502"/>
    </location>
</feature>
<protein>
    <recommendedName>
        <fullName evidence="6">SAM domain-containing protein</fullName>
    </recommendedName>
</protein>
<dbReference type="SUPFAM" id="SSF47769">
    <property type="entry name" value="SAM/Pointed domain"/>
    <property type="match status" value="3"/>
</dbReference>
<dbReference type="AlphaFoldDB" id="A0A7R8YX36"/>
<feature type="compositionally biased region" description="Basic and acidic residues" evidence="5">
    <location>
        <begin position="211"/>
        <end position="257"/>
    </location>
</feature>
<feature type="compositionally biased region" description="Low complexity" evidence="5">
    <location>
        <begin position="191"/>
        <end position="202"/>
    </location>
</feature>
<keyword evidence="3 4" id="KW-0175">Coiled coil</keyword>
<dbReference type="Proteomes" id="UP000594454">
    <property type="component" value="Chromosome 4"/>
</dbReference>
<feature type="region of interest" description="Disordered" evidence="5">
    <location>
        <begin position="1"/>
        <end position="96"/>
    </location>
</feature>
<sequence>MSVVLTPDGNRNKPPISASPQRQLKKRDSVSSDVSSSRPNSTTTSDGNNSTGDEEENISSDTSETSDVGDSTDDEEKGLDPISEEASMRKRSDGENARAIEIQNLDISPAVAALLFSRVENADENEVNFEENSSSEWDTDTPRVENRWSTSEEESSFYRDDAAAHTNDSTCCDEDFTWVRSENTVIEKHPLQSSPSSKNASKPPRPGGASLDRRRQTQSSRHDRDHKSRSTHLVREKCMSGDLKESHHARENRKEAGYHSESYINHYRRGSPGFWEFPPPPAFPYPGFDLHHLYGYHSSRDDLRMFDYHRRHDFFRYGSNGALPISSSQELYHGGGGCCNRYPQPPSTCCSCDHKMNFCSGNQRQDIDERLRRLQSDKDALALQVQVLTEQVSSQNDKIIDLERSLTDKTQLLNNTEDMLQREMLTRSSLETQKLELMSAMSELKLQQAALERENLELRSSQMNNNNSLPSRRPQASRGMLTSTPNSTFHGSVGSLQQSNAGVSAPKTPPASLRHQINPHFSSLPRTSFTSGSLSTSNGPTSKSMIGTSNALIDNNANPKQRNVAFGKNLIEMRSMNSLPSMQVAAGSKNFNDQILAEFSQNLLKGFEKQRGYSVPNLANETKESNCFSSLVSGCGHLSWKNDVKIEGTETERVIEDSNDPPRSFTPQPTASPSLGQKSKGFRSIFGKIKRSNSGNLEDLPGEGEFKRGGVRATAGARLGWSHTNKSSDKPFEKWDVDELCSWFDEMGLGSYEDEVRKCFKDGATALIEISPIDMERDLNLKTPLHRKKITLAIADMTGKEKDEIMLNAGKLDTAWIMRWLDDIGLPQHKDMFSTARMDGRMLNKLTMDDLASLHVTSCLHVASLRRGIQVMRENNWNPDCLIRRSSGDESISEPIHLWTAHRVMEWLRCVDLAEYAPNLRGAGVHGALMMYEPKFTAELLADLLSISQSKTLLRRHLATHFKELLGRDVIQGKRDAENVLGYQPLTITAKIKTPKKSQFSLKRKKSSKSGDEWSDFVCPMGSSGDQLLTTNSTSNQNATTTTGISMTNPTVQEIAANSEVASLPTSASSPTSTRSSTSTS</sequence>
<feature type="domain" description="SAM" evidence="6">
    <location>
        <begin position="735"/>
        <end position="800"/>
    </location>
</feature>
<gene>
    <name evidence="7" type="ORF">HERILL_LOCUS10676</name>
</gene>
<dbReference type="InParanoid" id="A0A7R8YX36"/>
<dbReference type="InterPro" id="IPR001660">
    <property type="entry name" value="SAM"/>
</dbReference>
<keyword evidence="8" id="KW-1185">Reference proteome</keyword>
<feature type="compositionally biased region" description="Low complexity" evidence="5">
    <location>
        <begin position="1027"/>
        <end position="1043"/>
    </location>
</feature>
<dbReference type="InterPro" id="IPR013761">
    <property type="entry name" value="SAM/pointed_sf"/>
</dbReference>
<dbReference type="FunCoup" id="A0A7R8YX36">
    <property type="interactions" value="190"/>
</dbReference>
<evidence type="ECO:0000256" key="4">
    <source>
        <dbReference type="SAM" id="Coils"/>
    </source>
</evidence>
<name>A0A7R8YX36_HERIL</name>
<feature type="compositionally biased region" description="Basic and acidic residues" evidence="5">
    <location>
        <begin position="86"/>
        <end position="96"/>
    </location>
</feature>
<organism evidence="7 8">
    <name type="scientific">Hermetia illucens</name>
    <name type="common">Black soldier fly</name>
    <dbReference type="NCBI Taxonomy" id="343691"/>
    <lineage>
        <taxon>Eukaryota</taxon>
        <taxon>Metazoa</taxon>
        <taxon>Ecdysozoa</taxon>
        <taxon>Arthropoda</taxon>
        <taxon>Hexapoda</taxon>
        <taxon>Insecta</taxon>
        <taxon>Pterygota</taxon>
        <taxon>Neoptera</taxon>
        <taxon>Endopterygota</taxon>
        <taxon>Diptera</taxon>
        <taxon>Brachycera</taxon>
        <taxon>Stratiomyomorpha</taxon>
        <taxon>Stratiomyidae</taxon>
        <taxon>Hermetiinae</taxon>
        <taxon>Hermetia</taxon>
    </lineage>
</organism>
<feature type="compositionally biased region" description="Low complexity" evidence="5">
    <location>
        <begin position="1062"/>
        <end position="1081"/>
    </location>
</feature>
<dbReference type="Pfam" id="PF26022">
    <property type="entry name" value="CC_Liprin_beta"/>
    <property type="match status" value="1"/>
</dbReference>
<dbReference type="CDD" id="cd09563">
    <property type="entry name" value="SAM_liprin-beta1_2_repeat1"/>
    <property type="match status" value="1"/>
</dbReference>
<evidence type="ECO:0000256" key="3">
    <source>
        <dbReference type="ARBA" id="ARBA00023054"/>
    </source>
</evidence>
<dbReference type="InterPro" id="IPR029515">
    <property type="entry name" value="Liprin"/>
</dbReference>
<dbReference type="Pfam" id="PF00536">
    <property type="entry name" value="SAM_1"/>
    <property type="match status" value="2"/>
</dbReference>
<evidence type="ECO:0000256" key="2">
    <source>
        <dbReference type="ARBA" id="ARBA00022737"/>
    </source>
</evidence>
<dbReference type="InterPro" id="IPR037617">
    <property type="entry name" value="LIPB1/2_SAM_1"/>
</dbReference>
<dbReference type="FunFam" id="1.10.150.50:FF:000005">
    <property type="entry name" value="Liprin-beta-1 isoform 1"/>
    <property type="match status" value="1"/>
</dbReference>
<dbReference type="OrthoDB" id="6516566at2759"/>
<feature type="compositionally biased region" description="Polar residues" evidence="5">
    <location>
        <begin position="665"/>
        <end position="677"/>
    </location>
</feature>
<dbReference type="InterPro" id="IPR037618">
    <property type="entry name" value="LIPB1/2_SAM_2nd"/>
</dbReference>
<dbReference type="InterPro" id="IPR037619">
    <property type="entry name" value="LIPB1/2_SAM_3rd"/>
</dbReference>
<evidence type="ECO:0000313" key="7">
    <source>
        <dbReference type="EMBL" id="CAD7088010.1"/>
    </source>
</evidence>
<feature type="compositionally biased region" description="Low complexity" evidence="5">
    <location>
        <begin position="31"/>
        <end position="51"/>
    </location>
</feature>
<dbReference type="Gene3D" id="1.10.150.50">
    <property type="entry name" value="Transcription Factor, Ets-1"/>
    <property type="match status" value="3"/>
</dbReference>
<keyword evidence="2" id="KW-0677">Repeat</keyword>
<reference evidence="7 8" key="1">
    <citation type="submission" date="2020-11" db="EMBL/GenBank/DDBJ databases">
        <authorList>
            <person name="Wallbank WR R."/>
            <person name="Pardo Diaz C."/>
            <person name="Kozak K."/>
            <person name="Martin S."/>
            <person name="Jiggins C."/>
            <person name="Moest M."/>
            <person name="Warren A I."/>
            <person name="Generalovic N T."/>
            <person name="Byers J.R.P. K."/>
            <person name="Montejo-Kovacevich G."/>
            <person name="Yen C E."/>
        </authorList>
    </citation>
    <scope>NUCLEOTIDE SEQUENCE [LARGE SCALE GENOMIC DNA]</scope>
</reference>
<dbReference type="GO" id="GO:0007528">
    <property type="term" value="P:neuromuscular junction development"/>
    <property type="evidence" value="ECO:0007669"/>
    <property type="project" value="TreeGrafter"/>
</dbReference>
<evidence type="ECO:0000256" key="5">
    <source>
        <dbReference type="SAM" id="MobiDB-lite"/>
    </source>
</evidence>
<accession>A0A7R8YX36</accession>
<feature type="compositionally biased region" description="Polar residues" evidence="5">
    <location>
        <begin position="519"/>
        <end position="543"/>
    </location>
</feature>
<feature type="coiled-coil region" evidence="4">
    <location>
        <begin position="364"/>
        <end position="405"/>
    </location>
</feature>
<feature type="domain" description="SAM" evidence="6">
    <location>
        <begin position="817"/>
        <end position="875"/>
    </location>
</feature>
<dbReference type="PANTHER" id="PTHR12587:SF14">
    <property type="entry name" value="AT31531P"/>
    <property type="match status" value="1"/>
</dbReference>
<dbReference type="InterPro" id="IPR058914">
    <property type="entry name" value="LIPB1/2_CC"/>
</dbReference>
<evidence type="ECO:0000313" key="8">
    <source>
        <dbReference type="Proteomes" id="UP000594454"/>
    </source>
</evidence>
<dbReference type="PANTHER" id="PTHR12587">
    <property type="entry name" value="LAR INTERACTING PROTEIN LIP -RELATED PROTEIN"/>
    <property type="match status" value="1"/>
</dbReference>
<comment type="similarity">
    <text evidence="1">Belongs to the liprin family. Liprin-beta subfamily.</text>
</comment>
<evidence type="ECO:0000259" key="6">
    <source>
        <dbReference type="PROSITE" id="PS50105"/>
    </source>
</evidence>
<dbReference type="PROSITE" id="PS50105">
    <property type="entry name" value="SAM_DOMAIN"/>
    <property type="match status" value="2"/>
</dbReference>
<feature type="region of interest" description="Disordered" evidence="5">
    <location>
        <begin position="124"/>
        <end position="173"/>
    </location>
</feature>
<feature type="region of interest" description="Disordered" evidence="5">
    <location>
        <begin position="459"/>
        <end position="543"/>
    </location>
</feature>
<feature type="compositionally biased region" description="Polar residues" evidence="5">
    <location>
        <begin position="59"/>
        <end position="69"/>
    </location>
</feature>
<feature type="region of interest" description="Disordered" evidence="5">
    <location>
        <begin position="1025"/>
        <end position="1081"/>
    </location>
</feature>
<dbReference type="GO" id="GO:0048786">
    <property type="term" value="C:presynaptic active zone"/>
    <property type="evidence" value="ECO:0007669"/>
    <property type="project" value="TreeGrafter"/>
</dbReference>